<keyword evidence="1" id="KW-0349">Heme</keyword>
<keyword evidence="2" id="KW-0479">Metal-binding</keyword>
<organism evidence="4 5">
    <name type="scientific">Natrinema versiforme</name>
    <dbReference type="NCBI Taxonomy" id="88724"/>
    <lineage>
        <taxon>Archaea</taxon>
        <taxon>Methanobacteriati</taxon>
        <taxon>Methanobacteriota</taxon>
        <taxon>Stenosarchaea group</taxon>
        <taxon>Halobacteria</taxon>
        <taxon>Halobacteriales</taxon>
        <taxon>Natrialbaceae</taxon>
        <taxon>Natrinema</taxon>
    </lineage>
</organism>
<protein>
    <submittedName>
        <fullName evidence="4">Chlorite dismutase</fullName>
    </submittedName>
</protein>
<dbReference type="InterPro" id="IPR010644">
    <property type="entry name" value="ChdC/CLD"/>
</dbReference>
<dbReference type="EMBL" id="CP040330">
    <property type="protein sequence ID" value="QCS42279.1"/>
    <property type="molecule type" value="Genomic_DNA"/>
</dbReference>
<dbReference type="Proteomes" id="UP000302218">
    <property type="component" value="Chromosome"/>
</dbReference>
<dbReference type="GO" id="GO:0016491">
    <property type="term" value="F:oxidoreductase activity"/>
    <property type="evidence" value="ECO:0007669"/>
    <property type="project" value="InterPro"/>
</dbReference>
<dbReference type="PANTHER" id="PTHR36843">
    <property type="entry name" value="HEME-DEPENDENT PEROXIDASE YWFI-RELATED"/>
    <property type="match status" value="1"/>
</dbReference>
<dbReference type="KEGG" id="nvr:FEJ81_07870"/>
<dbReference type="InterPro" id="IPR011008">
    <property type="entry name" value="Dimeric_a/b-barrel"/>
</dbReference>
<evidence type="ECO:0000256" key="2">
    <source>
        <dbReference type="ARBA" id="ARBA00022723"/>
    </source>
</evidence>
<name>A0A4P8WG59_9EURY</name>
<evidence type="ECO:0000256" key="1">
    <source>
        <dbReference type="ARBA" id="ARBA00022617"/>
    </source>
</evidence>
<proteinExistence type="predicted"/>
<keyword evidence="3" id="KW-0408">Iron</keyword>
<dbReference type="PANTHER" id="PTHR36843:SF1">
    <property type="entry name" value="COPROHEME DECARBOXYLASE"/>
    <property type="match status" value="1"/>
</dbReference>
<evidence type="ECO:0000256" key="3">
    <source>
        <dbReference type="ARBA" id="ARBA00023004"/>
    </source>
</evidence>
<dbReference type="SUPFAM" id="SSF54909">
    <property type="entry name" value="Dimeric alpha+beta barrel"/>
    <property type="match status" value="1"/>
</dbReference>
<dbReference type="AlphaFoldDB" id="A0A4P8WG59"/>
<dbReference type="GO" id="GO:0020037">
    <property type="term" value="F:heme binding"/>
    <property type="evidence" value="ECO:0007669"/>
    <property type="project" value="InterPro"/>
</dbReference>
<accession>A0A4P8WG59</accession>
<reference evidence="5" key="1">
    <citation type="submission" date="2019-05" db="EMBL/GenBank/DDBJ databases">
        <title>Genome sequence and methylation pattern of the halophilic Archaeon Natrinema versiforme BOL5-4.</title>
        <authorList>
            <person name="DasSarma P."/>
            <person name="Anton B.P."/>
            <person name="DasSarma S.L."/>
            <person name="Martinez F.L."/>
            <person name="Guzman D."/>
            <person name="Roberts R.J."/>
            <person name="DasSarma S."/>
        </authorList>
    </citation>
    <scope>NUCLEOTIDE SEQUENCE [LARGE SCALE GENOMIC DNA]</scope>
    <source>
        <strain evidence="5">BOL5-4</strain>
    </source>
</reference>
<evidence type="ECO:0000313" key="5">
    <source>
        <dbReference type="Proteomes" id="UP000302218"/>
    </source>
</evidence>
<dbReference type="Gene3D" id="3.30.70.3420">
    <property type="match status" value="1"/>
</dbReference>
<dbReference type="Pfam" id="PF06778">
    <property type="entry name" value="Chlor_dismutase"/>
    <property type="match status" value="1"/>
</dbReference>
<gene>
    <name evidence="4" type="ORF">FEJ81_07870</name>
</gene>
<dbReference type="GO" id="GO:0046872">
    <property type="term" value="F:metal ion binding"/>
    <property type="evidence" value="ECO:0007669"/>
    <property type="project" value="UniProtKB-KW"/>
</dbReference>
<evidence type="ECO:0000313" key="4">
    <source>
        <dbReference type="EMBL" id="QCS42279.1"/>
    </source>
</evidence>
<sequence length="246" mass="27960">MGITSHGSDMLEEDGVVGLFAAYTLERPQTADDDVEIFTKEVSNILEDSNRSEEVLVDTYLLSGLTPGVDYLVRIHAHDLTTAQEVLREFQATSFGRYSKLVDVLIGIIRDAVYLPQTPDLDAIEKAATFEGTEPPDYAIIIPVDKNAEWWNLPDSDRIEKMRDHIEVALPYLDRIRRQLYHSSGLTDYDYITYFETNDLSAFIDLYRDLESVPEYHYVSDGNPTLIGRIESSETIVDKLLQSEDI</sequence>